<dbReference type="OrthoDB" id="1708389at2759"/>
<gene>
    <name evidence="3" type="ORF">Micbo1qcDRAFT_218134</name>
</gene>
<dbReference type="Proteomes" id="UP000070501">
    <property type="component" value="Unassembled WGS sequence"/>
</dbReference>
<feature type="compositionally biased region" description="Low complexity" evidence="1">
    <location>
        <begin position="483"/>
        <end position="504"/>
    </location>
</feature>
<dbReference type="InParanoid" id="A0A136JGH9"/>
<organism evidence="3 4">
    <name type="scientific">Microdochium bolleyi</name>
    <dbReference type="NCBI Taxonomy" id="196109"/>
    <lineage>
        <taxon>Eukaryota</taxon>
        <taxon>Fungi</taxon>
        <taxon>Dikarya</taxon>
        <taxon>Ascomycota</taxon>
        <taxon>Pezizomycotina</taxon>
        <taxon>Sordariomycetes</taxon>
        <taxon>Xylariomycetidae</taxon>
        <taxon>Xylariales</taxon>
        <taxon>Microdochiaceae</taxon>
        <taxon>Microdochium</taxon>
    </lineage>
</organism>
<feature type="region of interest" description="Disordered" evidence="1">
    <location>
        <begin position="539"/>
        <end position="558"/>
    </location>
</feature>
<feature type="compositionally biased region" description="Acidic residues" evidence="1">
    <location>
        <begin position="689"/>
        <end position="700"/>
    </location>
</feature>
<dbReference type="Pfam" id="PF11696">
    <property type="entry name" value="DUF3292"/>
    <property type="match status" value="2"/>
</dbReference>
<reference evidence="4" key="1">
    <citation type="submission" date="2016-02" db="EMBL/GenBank/DDBJ databases">
        <title>Draft genome sequence of Microdochium bolleyi, a fungal endophyte of beachgrass.</title>
        <authorList>
            <consortium name="DOE Joint Genome Institute"/>
            <person name="David A.S."/>
            <person name="May G."/>
            <person name="Haridas S."/>
            <person name="Lim J."/>
            <person name="Wang M."/>
            <person name="Labutti K."/>
            <person name="Lipzen A."/>
            <person name="Barry K."/>
            <person name="Grigoriev I.V."/>
        </authorList>
    </citation>
    <scope>NUCLEOTIDE SEQUENCE [LARGE SCALE GENOMIC DNA]</scope>
    <source>
        <strain evidence="4">J235TASD1</strain>
    </source>
</reference>
<evidence type="ECO:0000313" key="3">
    <source>
        <dbReference type="EMBL" id="KXJ96244.1"/>
    </source>
</evidence>
<keyword evidence="2" id="KW-0812">Transmembrane</keyword>
<dbReference type="AlphaFoldDB" id="A0A136JGH9"/>
<feature type="compositionally biased region" description="Basic and acidic residues" evidence="1">
    <location>
        <begin position="544"/>
        <end position="558"/>
    </location>
</feature>
<accession>A0A136JGH9</accession>
<feature type="compositionally biased region" description="Gly residues" evidence="1">
    <location>
        <begin position="295"/>
        <end position="306"/>
    </location>
</feature>
<feature type="region of interest" description="Disordered" evidence="1">
    <location>
        <begin position="1"/>
        <end position="36"/>
    </location>
</feature>
<keyword evidence="2" id="KW-0472">Membrane</keyword>
<evidence type="ECO:0000313" key="4">
    <source>
        <dbReference type="Proteomes" id="UP000070501"/>
    </source>
</evidence>
<protein>
    <submittedName>
        <fullName evidence="3">Uncharacterized protein</fullName>
    </submittedName>
</protein>
<proteinExistence type="predicted"/>
<feature type="transmembrane region" description="Helical" evidence="2">
    <location>
        <begin position="119"/>
        <end position="135"/>
    </location>
</feature>
<evidence type="ECO:0000256" key="2">
    <source>
        <dbReference type="SAM" id="Phobius"/>
    </source>
</evidence>
<feature type="region of interest" description="Disordered" evidence="1">
    <location>
        <begin position="475"/>
        <end position="507"/>
    </location>
</feature>
<dbReference type="PANTHER" id="PTHR38694">
    <property type="entry name" value="CONSERVED EXPRESSED PROTEIN"/>
    <property type="match status" value="1"/>
</dbReference>
<keyword evidence="4" id="KW-1185">Reference proteome</keyword>
<dbReference type="STRING" id="196109.A0A136JGH9"/>
<dbReference type="EMBL" id="KQ964246">
    <property type="protein sequence ID" value="KXJ96244.1"/>
    <property type="molecule type" value="Genomic_DNA"/>
</dbReference>
<feature type="region of interest" description="Disordered" evidence="1">
    <location>
        <begin position="290"/>
        <end position="311"/>
    </location>
</feature>
<name>A0A136JGH9_9PEZI</name>
<evidence type="ECO:0000256" key="1">
    <source>
        <dbReference type="SAM" id="MobiDB-lite"/>
    </source>
</evidence>
<feature type="region of interest" description="Disordered" evidence="1">
    <location>
        <begin position="672"/>
        <end position="704"/>
    </location>
</feature>
<sequence>MDTDDPPTAPATQISVTVGDGAHDRAGNKNNATTKDNSILGVGWQATRGDTRGDPVHVPANIVDGLDNQDLWLLLRRFNKHVFHIKATTRPMLHGDLDFTTAPGEDFTASKLRAQLERLYIGIVVGVLGFLQHLARLRSWSEPRRTSLFLVAYYASWALQLVIPALFALLAGLVLSPRLRRLLFPPAPRSMVSIATGEIKAPPSGTLATADSATGAPEGHKGEAIEHEASNFAASVIGTAMNLLNDVVEPQHGVDRDEALAHHYFHDDQAALDAAAATDANGPYGMKASSVARGGRPGGGHQGAGHGTNYAGKAAHKPALLEPHALATKVAVARDRAAGVDRPSKDKSKIPIQRMIWRATRALTHGLGQMADYWERCANLVDPKPPFVQKKGQYQLAGALATASAITACVSLHTMFRAFTFFAGVLIFGRPLIAYVQDQLVANNATLRRTIFHGVPTDAQQTIALLRLGESARVPIPPPPPSTLAGALTPGASGSSSSSSLTALNKDGSRPNAAAAVIDDPSFLDASFGDKRLGMTPSQLRHAARTDRAKVQDNSPHDHVLDDAASHGRVLSKVFGGLKVGARLAARAAITADAARGKFLGSRSARLRLGGAAPEGDDIGGKHGSQGGEDQLLAPVEFKARYDGKKGFLYITTDEAGPSLCFTRSRGVATVGGPYSDDDDDAGGRISDIDSDEDGGEGEINDQQHVPVGAGSAAVESRAVDLAESQSQKKKKLVWALPIEEIAELNKFSGYGEKAKVMAGWALDRAIKDGLQIIDRNGEVRLVTAMPKRDELFNRLCAIGQQRWEVW</sequence>
<feature type="transmembrane region" description="Helical" evidence="2">
    <location>
        <begin position="155"/>
        <end position="175"/>
    </location>
</feature>
<dbReference type="PANTHER" id="PTHR38694:SF1">
    <property type="entry name" value="PEROXIN DOMAIN-CONTAINING PROTEIN"/>
    <property type="match status" value="1"/>
</dbReference>
<dbReference type="InterPro" id="IPR021709">
    <property type="entry name" value="DUF3292"/>
</dbReference>
<keyword evidence="2" id="KW-1133">Transmembrane helix</keyword>